<sequence>MVDLTTPNATPPRKRGRPPSVQAEAGGEIQSLDRAIGILEVLSSVDGLSLSDVARFAELPTSTAHRMLMTLQRRELVAHDAETGLWTVGVGLFRVGSAYLRIRKLPDIGRPVIRELQGRVKETVNLSMLDGDELVCVAQAESHAPVRAFFRLGRRLPIHASAAGKAILAALDEAQRVRRLDGLTLEGFTFNTIIDRAALEAEVTRTRERGYGIDDEEHTVGMRCVSAAIRDENDEPVGAVSISAPSVRMPLEILPELGEHAVETARLLTRRYSGRGRAPAALPRLQK</sequence>
<dbReference type="PANTHER" id="PTHR30136">
    <property type="entry name" value="HELIX-TURN-HELIX TRANSCRIPTIONAL REGULATOR, ICLR FAMILY"/>
    <property type="match status" value="1"/>
</dbReference>
<dbReference type="PROSITE" id="PS51077">
    <property type="entry name" value="HTH_ICLR"/>
    <property type="match status" value="1"/>
</dbReference>
<evidence type="ECO:0000313" key="7">
    <source>
        <dbReference type="EMBL" id="GGH22822.1"/>
    </source>
</evidence>
<dbReference type="EMBL" id="BMES01000002">
    <property type="protein sequence ID" value="GGH22822.1"/>
    <property type="molecule type" value="Genomic_DNA"/>
</dbReference>
<dbReference type="InterPro" id="IPR036390">
    <property type="entry name" value="WH_DNA-bd_sf"/>
</dbReference>
<name>A0A917I858_9HYPH</name>
<feature type="region of interest" description="Disordered" evidence="4">
    <location>
        <begin position="1"/>
        <end position="26"/>
    </location>
</feature>
<evidence type="ECO:0000256" key="4">
    <source>
        <dbReference type="SAM" id="MobiDB-lite"/>
    </source>
</evidence>
<dbReference type="InterPro" id="IPR029016">
    <property type="entry name" value="GAF-like_dom_sf"/>
</dbReference>
<dbReference type="GO" id="GO:0045892">
    <property type="term" value="P:negative regulation of DNA-templated transcription"/>
    <property type="evidence" value="ECO:0007669"/>
    <property type="project" value="TreeGrafter"/>
</dbReference>
<dbReference type="Gene3D" id="3.30.450.40">
    <property type="match status" value="1"/>
</dbReference>
<dbReference type="InterPro" id="IPR014757">
    <property type="entry name" value="Tscrpt_reg_IclR_C"/>
</dbReference>
<feature type="domain" description="HTH iclR-type" evidence="5">
    <location>
        <begin position="29"/>
        <end position="90"/>
    </location>
</feature>
<evidence type="ECO:0000256" key="1">
    <source>
        <dbReference type="ARBA" id="ARBA00023015"/>
    </source>
</evidence>
<protein>
    <submittedName>
        <fullName evidence="7">IclR family transcriptional regulator</fullName>
    </submittedName>
</protein>
<reference evidence="7" key="1">
    <citation type="journal article" date="2014" name="Int. J. Syst. Evol. Microbiol.">
        <title>Complete genome sequence of Corynebacterium casei LMG S-19264T (=DSM 44701T), isolated from a smear-ripened cheese.</title>
        <authorList>
            <consortium name="US DOE Joint Genome Institute (JGI-PGF)"/>
            <person name="Walter F."/>
            <person name="Albersmeier A."/>
            <person name="Kalinowski J."/>
            <person name="Ruckert C."/>
        </authorList>
    </citation>
    <scope>NUCLEOTIDE SEQUENCE</scope>
    <source>
        <strain evidence="7">CGMCC 1.12214</strain>
    </source>
</reference>
<keyword evidence="3" id="KW-0804">Transcription</keyword>
<dbReference type="SUPFAM" id="SSF46785">
    <property type="entry name" value="Winged helix' DNA-binding domain"/>
    <property type="match status" value="1"/>
</dbReference>
<evidence type="ECO:0000256" key="2">
    <source>
        <dbReference type="ARBA" id="ARBA00023125"/>
    </source>
</evidence>
<dbReference type="GO" id="GO:0003677">
    <property type="term" value="F:DNA binding"/>
    <property type="evidence" value="ECO:0007669"/>
    <property type="project" value="UniProtKB-KW"/>
</dbReference>
<gene>
    <name evidence="7" type="ORF">GCM10007036_28140</name>
</gene>
<comment type="caution">
    <text evidence="7">The sequence shown here is derived from an EMBL/GenBank/DDBJ whole genome shotgun (WGS) entry which is preliminary data.</text>
</comment>
<dbReference type="PROSITE" id="PS51078">
    <property type="entry name" value="ICLR_ED"/>
    <property type="match status" value="1"/>
</dbReference>
<dbReference type="Proteomes" id="UP000603912">
    <property type="component" value="Unassembled WGS sequence"/>
</dbReference>
<evidence type="ECO:0000259" key="5">
    <source>
        <dbReference type="PROSITE" id="PS51077"/>
    </source>
</evidence>
<dbReference type="SMART" id="SM00346">
    <property type="entry name" value="HTH_ICLR"/>
    <property type="match status" value="1"/>
</dbReference>
<dbReference type="InterPro" id="IPR036388">
    <property type="entry name" value="WH-like_DNA-bd_sf"/>
</dbReference>
<dbReference type="SUPFAM" id="SSF55781">
    <property type="entry name" value="GAF domain-like"/>
    <property type="match status" value="1"/>
</dbReference>
<dbReference type="FunFam" id="1.10.10.10:FF:000056">
    <property type="entry name" value="IclR family transcriptional regulator"/>
    <property type="match status" value="1"/>
</dbReference>
<dbReference type="PANTHER" id="PTHR30136:SF24">
    <property type="entry name" value="HTH-TYPE TRANSCRIPTIONAL REPRESSOR ALLR"/>
    <property type="match status" value="1"/>
</dbReference>
<dbReference type="InterPro" id="IPR050707">
    <property type="entry name" value="HTH_MetabolicPath_Reg"/>
</dbReference>
<dbReference type="AlphaFoldDB" id="A0A917I858"/>
<feature type="domain" description="IclR-ED" evidence="6">
    <location>
        <begin position="91"/>
        <end position="274"/>
    </location>
</feature>
<dbReference type="RefSeq" id="WP_188518376.1">
    <property type="nucleotide sequence ID" value="NZ_BMES01000002.1"/>
</dbReference>
<dbReference type="Gene3D" id="1.10.10.10">
    <property type="entry name" value="Winged helix-like DNA-binding domain superfamily/Winged helix DNA-binding domain"/>
    <property type="match status" value="1"/>
</dbReference>
<dbReference type="Pfam" id="PF09339">
    <property type="entry name" value="HTH_IclR"/>
    <property type="match status" value="1"/>
</dbReference>
<keyword evidence="8" id="KW-1185">Reference proteome</keyword>
<reference evidence="7" key="2">
    <citation type="submission" date="2020-09" db="EMBL/GenBank/DDBJ databases">
        <authorList>
            <person name="Sun Q."/>
            <person name="Zhou Y."/>
        </authorList>
    </citation>
    <scope>NUCLEOTIDE SEQUENCE</scope>
    <source>
        <strain evidence="7">CGMCC 1.12214</strain>
    </source>
</reference>
<evidence type="ECO:0000259" key="6">
    <source>
        <dbReference type="PROSITE" id="PS51078"/>
    </source>
</evidence>
<proteinExistence type="predicted"/>
<evidence type="ECO:0000256" key="3">
    <source>
        <dbReference type="ARBA" id="ARBA00023163"/>
    </source>
</evidence>
<dbReference type="InterPro" id="IPR005471">
    <property type="entry name" value="Tscrpt_reg_IclR_N"/>
</dbReference>
<dbReference type="Pfam" id="PF01614">
    <property type="entry name" value="IclR_C"/>
    <property type="match status" value="1"/>
</dbReference>
<organism evidence="7 8">
    <name type="scientific">Alsobacter metallidurans</name>
    <dbReference type="NCBI Taxonomy" id="340221"/>
    <lineage>
        <taxon>Bacteria</taxon>
        <taxon>Pseudomonadati</taxon>
        <taxon>Pseudomonadota</taxon>
        <taxon>Alphaproteobacteria</taxon>
        <taxon>Hyphomicrobiales</taxon>
        <taxon>Alsobacteraceae</taxon>
        <taxon>Alsobacter</taxon>
    </lineage>
</organism>
<evidence type="ECO:0000313" key="8">
    <source>
        <dbReference type="Proteomes" id="UP000603912"/>
    </source>
</evidence>
<dbReference type="GO" id="GO:0003700">
    <property type="term" value="F:DNA-binding transcription factor activity"/>
    <property type="evidence" value="ECO:0007669"/>
    <property type="project" value="TreeGrafter"/>
</dbReference>
<keyword evidence="2" id="KW-0238">DNA-binding</keyword>
<accession>A0A917I858</accession>
<keyword evidence="1" id="KW-0805">Transcription regulation</keyword>